<sequence length="317" mass="36215">MLKAHLGELKAHAIMAKSKDDIDKVAQHILRFSQRSAYKFNHSLAIVGFVLAGLALLLSFWAQMDLSYEQRNWMRIGGFVIGIACIVNIWLRSASIKSIGDQLYVRAVAINAGIERDYSFDGKAYWHELKSIFPLFNCGDEGQKITKRYLGGVDSTPFTLFEFKYVNVTTHYTTDNNGNSRASQSKSTIYKYGMLVQFTHFNYISLNAKRFSEKWDSASRTFNKLFKVRCATEIQAAKFFNPKVVLAFADNFNFIKSMDVNAQSVACFELPKSIFPSQVKKPSLRKQADFVKQLQHPMQIPMLENAKNLLHFINQNK</sequence>
<keyword evidence="1" id="KW-0812">Transmembrane</keyword>
<dbReference type="EMBL" id="BAEQ01000028">
    <property type="protein sequence ID" value="GAC28671.1"/>
    <property type="molecule type" value="Genomic_DNA"/>
</dbReference>
<evidence type="ECO:0000256" key="1">
    <source>
        <dbReference type="SAM" id="Phobius"/>
    </source>
</evidence>
<feature type="transmembrane region" description="Helical" evidence="1">
    <location>
        <begin position="40"/>
        <end position="61"/>
    </location>
</feature>
<keyword evidence="1" id="KW-1133">Transmembrane helix</keyword>
<dbReference type="OrthoDB" id="6321142at2"/>
<feature type="transmembrane region" description="Helical" evidence="1">
    <location>
        <begin position="73"/>
        <end position="91"/>
    </location>
</feature>
<gene>
    <name evidence="2" type="ORF">GPAL_1809</name>
</gene>
<dbReference type="STRING" id="1121922.GCA_000428905_01981"/>
<dbReference type="Proteomes" id="UP000006251">
    <property type="component" value="Unassembled WGS sequence"/>
</dbReference>
<comment type="caution">
    <text evidence="2">The sequence shown here is derived from an EMBL/GenBank/DDBJ whole genome shotgun (WGS) entry which is preliminary data.</text>
</comment>
<organism evidence="2 3">
    <name type="scientific">Brumicola pallidula DSM 14239 = ACAM 615</name>
    <dbReference type="NCBI Taxonomy" id="1121922"/>
    <lineage>
        <taxon>Bacteria</taxon>
        <taxon>Pseudomonadati</taxon>
        <taxon>Pseudomonadota</taxon>
        <taxon>Gammaproteobacteria</taxon>
        <taxon>Alteromonadales</taxon>
        <taxon>Alteromonadaceae</taxon>
        <taxon>Brumicola</taxon>
    </lineage>
</organism>
<name>K6YXF8_9ALTE</name>
<reference evidence="3" key="1">
    <citation type="journal article" date="2014" name="Environ. Microbiol.">
        <title>Comparative genomics of the marine bacterial genus Glaciecola reveals the high degree of genomic diversity and genomic characteristic for cold adaptation.</title>
        <authorList>
            <person name="Qin Q.L."/>
            <person name="Xie B.B."/>
            <person name="Yu Y."/>
            <person name="Shu Y.L."/>
            <person name="Rong J.C."/>
            <person name="Zhang Y.J."/>
            <person name="Zhao D.L."/>
            <person name="Chen X.L."/>
            <person name="Zhang X.Y."/>
            <person name="Chen B."/>
            <person name="Zhou B.C."/>
            <person name="Zhang Y.Z."/>
        </authorList>
    </citation>
    <scope>NUCLEOTIDE SEQUENCE [LARGE SCALE GENOMIC DNA]</scope>
    <source>
        <strain evidence="3">ACAM 615</strain>
    </source>
</reference>
<dbReference type="AlphaFoldDB" id="K6YXF8"/>
<accession>K6YXF8</accession>
<protein>
    <recommendedName>
        <fullName evidence="4">DUF3137 domain-containing protein</fullName>
    </recommendedName>
</protein>
<keyword evidence="3" id="KW-1185">Reference proteome</keyword>
<proteinExistence type="predicted"/>
<dbReference type="RefSeq" id="WP_006010988.1">
    <property type="nucleotide sequence ID" value="NZ_BAEQ01000028.1"/>
</dbReference>
<keyword evidence="1" id="KW-0472">Membrane</keyword>
<evidence type="ECO:0008006" key="4">
    <source>
        <dbReference type="Google" id="ProtNLM"/>
    </source>
</evidence>
<evidence type="ECO:0000313" key="3">
    <source>
        <dbReference type="Proteomes" id="UP000006251"/>
    </source>
</evidence>
<evidence type="ECO:0000313" key="2">
    <source>
        <dbReference type="EMBL" id="GAC28671.1"/>
    </source>
</evidence>